<evidence type="ECO:0000313" key="1">
    <source>
        <dbReference type="EMBL" id="KIM76228.1"/>
    </source>
</evidence>
<dbReference type="AlphaFoldDB" id="A0A0C3AQN5"/>
<sequence>MDPIQHGRLQYLRPILGHIHSGGLRSKDKIESAFKRQGLMLSQSIRRLEKIQSCTTFDGTQVGHDDLLRALWHRSRELHYVAHFREPLDVDIGDIGYIIGDPPQLIQLANVSNEIQSWKSVSGKGIQRSRFTPRDRWTTQEVKGVTCIYFS</sequence>
<dbReference type="EMBL" id="KN833037">
    <property type="protein sequence ID" value="KIM76228.1"/>
    <property type="molecule type" value="Genomic_DNA"/>
</dbReference>
<proteinExistence type="predicted"/>
<accession>A0A0C3AQN5</accession>
<name>A0A0C3AQN5_PILCF</name>
<keyword evidence="2" id="KW-1185">Reference proteome</keyword>
<gene>
    <name evidence="1" type="ORF">PILCRDRAFT_653568</name>
</gene>
<protein>
    <submittedName>
        <fullName evidence="1">Uncharacterized protein</fullName>
    </submittedName>
</protein>
<evidence type="ECO:0000313" key="2">
    <source>
        <dbReference type="Proteomes" id="UP000054166"/>
    </source>
</evidence>
<dbReference type="HOGENOM" id="CLU_145577_0_0_1"/>
<dbReference type="InParanoid" id="A0A0C3AQN5"/>
<dbReference type="Proteomes" id="UP000054166">
    <property type="component" value="Unassembled WGS sequence"/>
</dbReference>
<organism evidence="1 2">
    <name type="scientific">Piloderma croceum (strain F 1598)</name>
    <dbReference type="NCBI Taxonomy" id="765440"/>
    <lineage>
        <taxon>Eukaryota</taxon>
        <taxon>Fungi</taxon>
        <taxon>Dikarya</taxon>
        <taxon>Basidiomycota</taxon>
        <taxon>Agaricomycotina</taxon>
        <taxon>Agaricomycetes</taxon>
        <taxon>Agaricomycetidae</taxon>
        <taxon>Atheliales</taxon>
        <taxon>Atheliaceae</taxon>
        <taxon>Piloderma</taxon>
    </lineage>
</organism>
<reference evidence="1 2" key="1">
    <citation type="submission" date="2014-04" db="EMBL/GenBank/DDBJ databases">
        <authorList>
            <consortium name="DOE Joint Genome Institute"/>
            <person name="Kuo A."/>
            <person name="Tarkka M."/>
            <person name="Buscot F."/>
            <person name="Kohler A."/>
            <person name="Nagy L.G."/>
            <person name="Floudas D."/>
            <person name="Copeland A."/>
            <person name="Barry K.W."/>
            <person name="Cichocki N."/>
            <person name="Veneault-Fourrey C."/>
            <person name="LaButti K."/>
            <person name="Lindquist E.A."/>
            <person name="Lipzen A."/>
            <person name="Lundell T."/>
            <person name="Morin E."/>
            <person name="Murat C."/>
            <person name="Sun H."/>
            <person name="Tunlid A."/>
            <person name="Henrissat B."/>
            <person name="Grigoriev I.V."/>
            <person name="Hibbett D.S."/>
            <person name="Martin F."/>
            <person name="Nordberg H.P."/>
            <person name="Cantor M.N."/>
            <person name="Hua S.X."/>
        </authorList>
    </citation>
    <scope>NUCLEOTIDE SEQUENCE [LARGE SCALE GENOMIC DNA]</scope>
    <source>
        <strain evidence="1 2">F 1598</strain>
    </source>
</reference>
<reference evidence="2" key="2">
    <citation type="submission" date="2015-01" db="EMBL/GenBank/DDBJ databases">
        <title>Evolutionary Origins and Diversification of the Mycorrhizal Mutualists.</title>
        <authorList>
            <consortium name="DOE Joint Genome Institute"/>
            <consortium name="Mycorrhizal Genomics Consortium"/>
            <person name="Kohler A."/>
            <person name="Kuo A."/>
            <person name="Nagy L.G."/>
            <person name="Floudas D."/>
            <person name="Copeland A."/>
            <person name="Barry K.W."/>
            <person name="Cichocki N."/>
            <person name="Veneault-Fourrey C."/>
            <person name="LaButti K."/>
            <person name="Lindquist E.A."/>
            <person name="Lipzen A."/>
            <person name="Lundell T."/>
            <person name="Morin E."/>
            <person name="Murat C."/>
            <person name="Riley R."/>
            <person name="Ohm R."/>
            <person name="Sun H."/>
            <person name="Tunlid A."/>
            <person name="Henrissat B."/>
            <person name="Grigoriev I.V."/>
            <person name="Hibbett D.S."/>
            <person name="Martin F."/>
        </authorList>
    </citation>
    <scope>NUCLEOTIDE SEQUENCE [LARGE SCALE GENOMIC DNA]</scope>
    <source>
        <strain evidence="2">F 1598</strain>
    </source>
</reference>